<feature type="signal peptide" evidence="2">
    <location>
        <begin position="1"/>
        <end position="20"/>
    </location>
</feature>
<keyword evidence="2" id="KW-0732">Signal</keyword>
<feature type="compositionally biased region" description="Polar residues" evidence="1">
    <location>
        <begin position="45"/>
        <end position="55"/>
    </location>
</feature>
<evidence type="ECO:0000313" key="5">
    <source>
        <dbReference type="EMBL" id="KAF5850009.1"/>
    </source>
</evidence>
<gene>
    <name evidence="5" type="ORF">GGP41_005474</name>
</gene>
<dbReference type="EMBL" id="MK523385">
    <property type="protein sequence ID" value="QCF41198.1"/>
    <property type="molecule type" value="Genomic_DNA"/>
</dbReference>
<accession>A0A4D6Q4R6</accession>
<dbReference type="Proteomes" id="UP000624244">
    <property type="component" value="Unassembled WGS sequence"/>
</dbReference>
<dbReference type="EMBL" id="WNKQ01000008">
    <property type="protein sequence ID" value="KAF5850009.1"/>
    <property type="molecule type" value="Genomic_DNA"/>
</dbReference>
<name>A0A4D6Q4R6_COCSA</name>
<evidence type="ECO:0000313" key="6">
    <source>
        <dbReference type="EMBL" id="QCF41198.1"/>
    </source>
</evidence>
<dbReference type="AlphaFoldDB" id="A0A4D6Q4R6"/>
<protein>
    <submittedName>
        <fullName evidence="6">CcxG</fullName>
    </submittedName>
</protein>
<feature type="region of interest" description="Disordered" evidence="1">
    <location>
        <begin position="44"/>
        <end position="69"/>
    </location>
</feature>
<evidence type="ECO:0000259" key="3">
    <source>
        <dbReference type="Pfam" id="PF22974"/>
    </source>
</evidence>
<evidence type="ECO:0000256" key="1">
    <source>
        <dbReference type="SAM" id="MobiDB-lite"/>
    </source>
</evidence>
<evidence type="ECO:0000259" key="4">
    <source>
        <dbReference type="Pfam" id="PF23865"/>
    </source>
</evidence>
<reference evidence="5" key="2">
    <citation type="submission" date="2019-11" db="EMBL/GenBank/DDBJ databases">
        <title>Bipolaris sorokiniana Genome sequencing.</title>
        <authorList>
            <person name="Wang H."/>
        </authorList>
    </citation>
    <scope>NUCLEOTIDE SEQUENCE</scope>
</reference>
<dbReference type="Pfam" id="PF22974">
    <property type="entry name" value="DUF7029"/>
    <property type="match status" value="1"/>
</dbReference>
<feature type="chain" id="PRO_5044606184" evidence="2">
    <location>
        <begin position="21"/>
        <end position="515"/>
    </location>
</feature>
<feature type="domain" description="DUF7029" evidence="3">
    <location>
        <begin position="139"/>
        <end position="235"/>
    </location>
</feature>
<proteinExistence type="predicted"/>
<dbReference type="Pfam" id="PF23865">
    <property type="entry name" value="DUF7223"/>
    <property type="match status" value="1"/>
</dbReference>
<dbReference type="InterPro" id="IPR055647">
    <property type="entry name" value="DUF7223"/>
</dbReference>
<dbReference type="InterPro" id="IPR054293">
    <property type="entry name" value="DUF7029"/>
</dbReference>
<feature type="domain" description="DUF7223" evidence="4">
    <location>
        <begin position="309"/>
        <end position="452"/>
    </location>
</feature>
<reference evidence="6" key="1">
    <citation type="journal article" date="2019" name="Appl. Microbiol. Biotechnol.">
        <title>Genome- and MS-based mining of antibacterial chlorinated chromones and xanthones from the phytopathogenic fungus Bipolaris sorokiniana strain 11134.</title>
        <authorList>
            <person name="Han J."/>
            <person name="Zhang J."/>
            <person name="Song Z."/>
            <person name="Liu M."/>
            <person name="Hu J."/>
            <person name="Hou C."/>
            <person name="Zhu G."/>
            <person name="Jiang L."/>
            <person name="Xia X."/>
            <person name="Quinn R.J."/>
            <person name="Feng Y."/>
            <person name="Zhang L."/>
            <person name="Hsiang T."/>
            <person name="Liu X."/>
        </authorList>
    </citation>
    <scope>NUCLEOTIDE SEQUENCE</scope>
    <source>
        <strain evidence="6">11134</strain>
    </source>
</reference>
<evidence type="ECO:0000256" key="2">
    <source>
        <dbReference type="SAM" id="SignalP"/>
    </source>
</evidence>
<organism evidence="6">
    <name type="scientific">Cochliobolus sativus</name>
    <name type="common">Common root rot and spot blotch fungus</name>
    <name type="synonym">Bipolaris sorokiniana</name>
    <dbReference type="NCBI Taxonomy" id="45130"/>
    <lineage>
        <taxon>Eukaryota</taxon>
        <taxon>Fungi</taxon>
        <taxon>Dikarya</taxon>
        <taxon>Ascomycota</taxon>
        <taxon>Pezizomycotina</taxon>
        <taxon>Dothideomycetes</taxon>
        <taxon>Pleosporomycetidae</taxon>
        <taxon>Pleosporales</taxon>
        <taxon>Pleosporineae</taxon>
        <taxon>Pleosporaceae</taxon>
        <taxon>Bipolaris</taxon>
    </lineage>
</organism>
<sequence length="515" mass="54668">MKTSSSLHCLIAAFTGFTSAAVLPSNDNNAVLRPVQRLDGLRPSPFNSVGVTQAPGQAPPAILKPIRRPGIKPGYLKDLEARKTDGKTGPPVILKPIPRPQALKSGLATSLQARQETMVPTKEIILGYAAEGMSALVDVAMKQPTVVLEEVAGITSVKCTDSAVSMIFSDTAAVKAASAAWPKSNFIIITYSPDGGCNTADERGFYTVSAISFDEASFTATASGQRSALDEQSEDAVVEFDTITAPAKRDLQTSFSGEINGTLIDTGNLKIVVDQAKFESNIRIKGGFRFNFLKFKSSKMYLDIDYSGLVNLNVSTTVAASFSSDMYKYQPLSASVSAFSIPGILDVGPIAKFGLGVEFAASGTVDASLGLHSEIVNGQVHLDLLDSNKTSSSGWKPETSVSSDVSAEVSLQLNPYLDLNLALGIRVFKGVIDLTTGVEVKPQIINAFSADLNFAYASSSGITFTKPDTATCPNGAWFASTFNMDVNAYIGTVYTKTLYSVNAPIFQPQCWSFAG</sequence>